<gene>
    <name evidence="1" type="ORF">CNMCM8927_001897</name>
</gene>
<accession>A0AAN5YHA3</accession>
<comment type="caution">
    <text evidence="1">The sequence shown here is derived from an EMBL/GenBank/DDBJ whole genome shotgun (WGS) entry which is preliminary data.</text>
</comment>
<evidence type="ECO:0000313" key="2">
    <source>
        <dbReference type="Proteomes" id="UP000649114"/>
    </source>
</evidence>
<dbReference type="Proteomes" id="UP000649114">
    <property type="component" value="Unassembled WGS sequence"/>
</dbReference>
<sequence>MQPMRSRSEPDNDKDNESEVLDDFLGATVISPSSWWRKKSTWHIGRDDRLEMPSSLERLLDDYNLALIVESPNAKLIRPRLDAILFQILSVVKEARQKSENGRFGMSAILDAVFWGSRHRLCIAHDFQGCGYIVGCTVDYALWYGSRQDLETNFVVVRSDMLMEDECWMPLAAMLGSTGDETSALTSHLRLRIHYPVLTATFANSIYYRTSPSYSTDIDYFERLRIQIGKTSAQVSAMRSKADIAEVPVVSRAVAQQGKRPATSENNGLPHITIADIQPQDVRRFLRLQPDPDFSSCWQLTAHDKIQGPEYLGSILSGYWRAAGRDSVNKALMRARLETILVAVLASKKRESASAYGSLHLQFEKNLSLPWSYQNRSYVLEGTTDYSIWYGGQKRETNLLFFCASRRGNIGRYQALSSMAILHHARERAGRNDTTVYGIVTDTDEWRFLCIDKESRYSGCIMSWDKGLQGDIISMIYKILNHAAALAQALEAPSLTEYRSVEDSSGLEWSD</sequence>
<dbReference type="EMBL" id="JAAAPU010000150">
    <property type="protein sequence ID" value="KAF4201249.1"/>
    <property type="molecule type" value="Genomic_DNA"/>
</dbReference>
<name>A0AAN5YHA3_ASPLE</name>
<dbReference type="AlphaFoldDB" id="A0AAN5YHA3"/>
<organism evidence="1 2">
    <name type="scientific">Aspergillus lentulus</name>
    <dbReference type="NCBI Taxonomy" id="293939"/>
    <lineage>
        <taxon>Eukaryota</taxon>
        <taxon>Fungi</taxon>
        <taxon>Dikarya</taxon>
        <taxon>Ascomycota</taxon>
        <taxon>Pezizomycotina</taxon>
        <taxon>Eurotiomycetes</taxon>
        <taxon>Eurotiomycetidae</taxon>
        <taxon>Eurotiales</taxon>
        <taxon>Aspergillaceae</taxon>
        <taxon>Aspergillus</taxon>
        <taxon>Aspergillus subgen. Fumigati</taxon>
    </lineage>
</organism>
<reference evidence="1" key="1">
    <citation type="journal article" date="2020" name="bioRxiv">
        <title>Genomic and phenotypic heterogeneity of clinical isolates of the human pathogens Aspergillus fumigatus, Aspergillus lentulus and Aspergillus fumigatiaffinis.</title>
        <authorList>
            <person name="dos Santos R.A.C."/>
            <person name="Steenwyk J.L."/>
            <person name="Rivero-Menendez O."/>
            <person name="Mead M.E."/>
            <person name="Silva L.P."/>
            <person name="Bastos R.W."/>
            <person name="Alastruey-Izquierdo A."/>
            <person name="Goldman G.H."/>
            <person name="Rokas A."/>
        </authorList>
    </citation>
    <scope>NUCLEOTIDE SEQUENCE</scope>
    <source>
        <strain evidence="1">CNM-CM8927</strain>
    </source>
</reference>
<evidence type="ECO:0000313" key="1">
    <source>
        <dbReference type="EMBL" id="KAF4201249.1"/>
    </source>
</evidence>
<protein>
    <submittedName>
        <fullName evidence="1">Uncharacterized protein</fullName>
    </submittedName>
</protein>
<proteinExistence type="predicted"/>
<reference evidence="1" key="2">
    <citation type="submission" date="2020-04" db="EMBL/GenBank/DDBJ databases">
        <authorList>
            <person name="Santos R.A.C."/>
            <person name="Steenwyk J.L."/>
            <person name="Rivero-Menendez O."/>
            <person name="Mead M.E."/>
            <person name="Silva L.P."/>
            <person name="Bastos R.W."/>
            <person name="Alastruey-Izquierdo A."/>
            <person name="Goldman G.H."/>
            <person name="Rokas A."/>
        </authorList>
    </citation>
    <scope>NUCLEOTIDE SEQUENCE</scope>
    <source>
        <strain evidence="1">CNM-CM8927</strain>
    </source>
</reference>